<evidence type="ECO:0000313" key="1">
    <source>
        <dbReference type="EMBL" id="QPG58688.2"/>
    </source>
</evidence>
<name>A0ABX6V840_9GAMM</name>
<protein>
    <submittedName>
        <fullName evidence="1">Four helix bundle protein</fullName>
    </submittedName>
</protein>
<keyword evidence="2" id="KW-1185">Reference proteome</keyword>
<gene>
    <name evidence="1" type="ORF">FM038_015645</name>
</gene>
<dbReference type="NCBIfam" id="TIGR02436">
    <property type="entry name" value="four helix bundle protein"/>
    <property type="match status" value="1"/>
</dbReference>
<dbReference type="PANTHER" id="PTHR38471">
    <property type="entry name" value="FOUR HELIX BUNDLE PROTEIN"/>
    <property type="match status" value="1"/>
</dbReference>
<sequence>MRKYAFEHLEVWRRSSRLVCDIYRLFNNCRDYGFKDQVTRSSLSIPSNIAEGEERASAKESARFLYYSKGSAGELATQLYIAIEIELVDKDRGLTLIDETKQISAMLAALIKIRKGEVKESSVEYKIKGN</sequence>
<reference evidence="1" key="1">
    <citation type="submission" date="2021-07" db="EMBL/GenBank/DDBJ databases">
        <title>Shewanella sp. YLB-07 whole genome sequence.</title>
        <authorList>
            <person name="Yu L."/>
        </authorList>
    </citation>
    <scope>NUCLEOTIDE SEQUENCE</scope>
    <source>
        <strain evidence="1">YLB-08</strain>
    </source>
</reference>
<dbReference type="Gene3D" id="1.20.1440.60">
    <property type="entry name" value="23S rRNA-intervening sequence"/>
    <property type="match status" value="1"/>
</dbReference>
<dbReference type="Proteomes" id="UP000316416">
    <property type="component" value="Chromosome"/>
</dbReference>
<dbReference type="Pfam" id="PF05635">
    <property type="entry name" value="23S_rRNA_IVP"/>
    <property type="match status" value="1"/>
</dbReference>
<dbReference type="SUPFAM" id="SSF158446">
    <property type="entry name" value="IVS-encoded protein-like"/>
    <property type="match status" value="1"/>
</dbReference>
<dbReference type="RefSeq" id="WP_185965851.1">
    <property type="nucleotide sequence ID" value="NZ_CP045503.2"/>
</dbReference>
<proteinExistence type="predicted"/>
<dbReference type="CDD" id="cd16377">
    <property type="entry name" value="23S_rRNA_IVP_like"/>
    <property type="match status" value="1"/>
</dbReference>
<dbReference type="InterPro" id="IPR012657">
    <property type="entry name" value="23S_rRNA-intervening_sequence"/>
</dbReference>
<dbReference type="PANTHER" id="PTHR38471:SF2">
    <property type="entry name" value="FOUR HELIX BUNDLE PROTEIN"/>
    <property type="match status" value="1"/>
</dbReference>
<organism evidence="1 2">
    <name type="scientific">Shewanella eurypsychrophilus</name>
    <dbReference type="NCBI Taxonomy" id="2593656"/>
    <lineage>
        <taxon>Bacteria</taxon>
        <taxon>Pseudomonadati</taxon>
        <taxon>Pseudomonadota</taxon>
        <taxon>Gammaproteobacteria</taxon>
        <taxon>Alteromonadales</taxon>
        <taxon>Shewanellaceae</taxon>
        <taxon>Shewanella</taxon>
    </lineage>
</organism>
<dbReference type="EMBL" id="CP045503">
    <property type="protein sequence ID" value="QPG58688.2"/>
    <property type="molecule type" value="Genomic_DNA"/>
</dbReference>
<accession>A0ABX6V840</accession>
<evidence type="ECO:0000313" key="2">
    <source>
        <dbReference type="Proteomes" id="UP000316416"/>
    </source>
</evidence>
<dbReference type="InterPro" id="IPR036583">
    <property type="entry name" value="23S_rRNA_IVS_sf"/>
</dbReference>
<dbReference type="NCBIfam" id="NF008912">
    <property type="entry name" value="PRK12275.1-6"/>
    <property type="match status" value="1"/>
</dbReference>